<accession>A0A1T5K7R1</accession>
<dbReference type="Proteomes" id="UP000190341">
    <property type="component" value="Unassembled WGS sequence"/>
</dbReference>
<gene>
    <name evidence="2" type="ORF">SAMN06296058_1431</name>
</gene>
<feature type="transmembrane region" description="Helical" evidence="1">
    <location>
        <begin position="142"/>
        <end position="161"/>
    </location>
</feature>
<keyword evidence="1" id="KW-0472">Membrane</keyword>
<dbReference type="OrthoDB" id="656243at2"/>
<organism evidence="2 3">
    <name type="scientific">Pseudoxanthomonas indica</name>
    <dbReference type="NCBI Taxonomy" id="428993"/>
    <lineage>
        <taxon>Bacteria</taxon>
        <taxon>Pseudomonadati</taxon>
        <taxon>Pseudomonadota</taxon>
        <taxon>Gammaproteobacteria</taxon>
        <taxon>Lysobacterales</taxon>
        <taxon>Lysobacteraceae</taxon>
        <taxon>Pseudoxanthomonas</taxon>
    </lineage>
</organism>
<keyword evidence="1" id="KW-1133">Transmembrane helix</keyword>
<feature type="transmembrane region" description="Helical" evidence="1">
    <location>
        <begin position="197"/>
        <end position="219"/>
    </location>
</feature>
<evidence type="ECO:0008006" key="4">
    <source>
        <dbReference type="Google" id="ProtNLM"/>
    </source>
</evidence>
<sequence length="233" mass="25774">MFDSRTQQRAAALVALAYVGIQSFQWFVFSRLPETSDAAAALLQGPHPLNIARALTMLFSFVGLAYLFLVTCGIVARRSPATAVAAGLGFLVFCVMELQLRSVELFHVFLALPQQYLAAATAAQQSQVLHDAAQFQAIQHALYFPLGLSWLLASALVCFALRGSRFDGLARWAFGLNALRLLLRMLDVYVFGPHFDALYSTLYLPLVWLSFVPLAIWLWRREPAAQAGPQRAP</sequence>
<keyword evidence="1" id="KW-0812">Transmembrane</keyword>
<protein>
    <recommendedName>
        <fullName evidence="4">DUF4386 domain-containing protein</fullName>
    </recommendedName>
</protein>
<reference evidence="2 3" key="1">
    <citation type="submission" date="2017-02" db="EMBL/GenBank/DDBJ databases">
        <authorList>
            <person name="Peterson S.W."/>
        </authorList>
    </citation>
    <scope>NUCLEOTIDE SEQUENCE [LARGE SCALE GENOMIC DNA]</scope>
    <source>
        <strain evidence="2 3">P15</strain>
    </source>
</reference>
<dbReference type="RefSeq" id="WP_079723732.1">
    <property type="nucleotide sequence ID" value="NZ_BMCL01000002.1"/>
</dbReference>
<evidence type="ECO:0000256" key="1">
    <source>
        <dbReference type="SAM" id="Phobius"/>
    </source>
</evidence>
<feature type="transmembrane region" description="Helical" evidence="1">
    <location>
        <begin position="12"/>
        <end position="29"/>
    </location>
</feature>
<keyword evidence="3" id="KW-1185">Reference proteome</keyword>
<evidence type="ECO:0000313" key="2">
    <source>
        <dbReference type="EMBL" id="SKC59508.1"/>
    </source>
</evidence>
<proteinExistence type="predicted"/>
<name>A0A1T5K7R1_9GAMM</name>
<dbReference type="EMBL" id="FUZV01000001">
    <property type="protein sequence ID" value="SKC59508.1"/>
    <property type="molecule type" value="Genomic_DNA"/>
</dbReference>
<evidence type="ECO:0000313" key="3">
    <source>
        <dbReference type="Proteomes" id="UP000190341"/>
    </source>
</evidence>
<feature type="transmembrane region" description="Helical" evidence="1">
    <location>
        <begin position="49"/>
        <end position="69"/>
    </location>
</feature>
<dbReference type="AlphaFoldDB" id="A0A1T5K7R1"/>